<accession>A0AA88XSI9</accession>
<comment type="caution">
    <text evidence="3">The sequence shown here is derived from an EMBL/GenBank/DDBJ whole genome shotgun (WGS) entry which is preliminary data.</text>
</comment>
<evidence type="ECO:0000313" key="3">
    <source>
        <dbReference type="EMBL" id="KAK3091055.1"/>
    </source>
</evidence>
<reference evidence="3" key="1">
    <citation type="submission" date="2019-08" db="EMBL/GenBank/DDBJ databases">
        <title>The improved chromosome-level genome for the pearl oyster Pinctada fucata martensii using PacBio sequencing and Hi-C.</title>
        <authorList>
            <person name="Zheng Z."/>
        </authorList>
    </citation>
    <scope>NUCLEOTIDE SEQUENCE</scope>
    <source>
        <strain evidence="3">ZZ-2019</strain>
        <tissue evidence="3">Adductor muscle</tissue>
    </source>
</reference>
<name>A0AA88XSI9_PINIB</name>
<dbReference type="InterPro" id="IPR035940">
    <property type="entry name" value="CAP_sf"/>
</dbReference>
<evidence type="ECO:0000256" key="1">
    <source>
        <dbReference type="SAM" id="SignalP"/>
    </source>
</evidence>
<feature type="domain" description="SCP" evidence="2">
    <location>
        <begin position="27"/>
        <end position="171"/>
    </location>
</feature>
<keyword evidence="1" id="KW-0732">Signal</keyword>
<dbReference type="InterPro" id="IPR002413">
    <property type="entry name" value="V5_allergen-like"/>
</dbReference>
<proteinExistence type="predicted"/>
<dbReference type="EMBL" id="VSWD01000010">
    <property type="protein sequence ID" value="KAK3091055.1"/>
    <property type="molecule type" value="Genomic_DNA"/>
</dbReference>
<dbReference type="InterPro" id="IPR001283">
    <property type="entry name" value="CRISP-related"/>
</dbReference>
<organism evidence="3 4">
    <name type="scientific">Pinctada imbricata</name>
    <name type="common">Atlantic pearl-oyster</name>
    <name type="synonym">Pinctada martensii</name>
    <dbReference type="NCBI Taxonomy" id="66713"/>
    <lineage>
        <taxon>Eukaryota</taxon>
        <taxon>Metazoa</taxon>
        <taxon>Spiralia</taxon>
        <taxon>Lophotrochozoa</taxon>
        <taxon>Mollusca</taxon>
        <taxon>Bivalvia</taxon>
        <taxon>Autobranchia</taxon>
        <taxon>Pteriomorphia</taxon>
        <taxon>Pterioida</taxon>
        <taxon>Pterioidea</taxon>
        <taxon>Pteriidae</taxon>
        <taxon>Pinctada</taxon>
    </lineage>
</organism>
<dbReference type="Proteomes" id="UP001186944">
    <property type="component" value="Unassembled WGS sequence"/>
</dbReference>
<dbReference type="Pfam" id="PF00188">
    <property type="entry name" value="CAP"/>
    <property type="match status" value="1"/>
</dbReference>
<dbReference type="PANTHER" id="PTHR10334">
    <property type="entry name" value="CYSTEINE-RICH SECRETORY PROTEIN-RELATED"/>
    <property type="match status" value="1"/>
</dbReference>
<dbReference type="SMART" id="SM00198">
    <property type="entry name" value="SCP"/>
    <property type="match status" value="1"/>
</dbReference>
<gene>
    <name evidence="3" type="ORF">FSP39_016799</name>
</gene>
<protein>
    <recommendedName>
        <fullName evidence="2">SCP domain-containing protein</fullName>
    </recommendedName>
</protein>
<dbReference type="Gene3D" id="3.40.33.10">
    <property type="entry name" value="CAP"/>
    <property type="match status" value="1"/>
</dbReference>
<feature type="signal peptide" evidence="1">
    <location>
        <begin position="1"/>
        <end position="20"/>
    </location>
</feature>
<dbReference type="SUPFAM" id="SSF55797">
    <property type="entry name" value="PR-1-like"/>
    <property type="match status" value="1"/>
</dbReference>
<feature type="chain" id="PRO_5041715229" description="SCP domain-containing protein" evidence="1">
    <location>
        <begin position="21"/>
        <end position="212"/>
    </location>
</feature>
<keyword evidence="4" id="KW-1185">Reference proteome</keyword>
<dbReference type="PRINTS" id="PR00838">
    <property type="entry name" value="V5ALLERGEN"/>
</dbReference>
<evidence type="ECO:0000259" key="2">
    <source>
        <dbReference type="SMART" id="SM00198"/>
    </source>
</evidence>
<dbReference type="AlphaFoldDB" id="A0AA88XSI9"/>
<sequence>MDYFLSLLTILIAILHLGSPVYVEIRQYRGYMQRTHNDLRRQEGAADMQYMTTDRELELRAQQWVDRCGFFHQQRGYGENLAFYSSTGPTPRADYVIRNSMRSWYNEKPLYRFGRGSCGRACHYTQMVWARTSRMGCAMSYCDTLYDDNGQVHRNAMYFACFYSPPGNYIGQTPYTPGYPCSRCSFGDSCIDGLCYTRGEFTNMENVCFARM</sequence>
<dbReference type="PRINTS" id="PR00837">
    <property type="entry name" value="V5TPXLIKE"/>
</dbReference>
<evidence type="ECO:0000313" key="4">
    <source>
        <dbReference type="Proteomes" id="UP001186944"/>
    </source>
</evidence>
<dbReference type="InterPro" id="IPR014044">
    <property type="entry name" value="CAP_dom"/>
</dbReference>